<dbReference type="EMBL" id="LT629701">
    <property type="protein sequence ID" value="SDN07657.1"/>
    <property type="molecule type" value="Genomic_DNA"/>
</dbReference>
<gene>
    <name evidence="2" type="ORF">SAMN04489726_4784</name>
</gene>
<dbReference type="STRING" id="211114.SAMN04489726_4784"/>
<proteinExistence type="predicted"/>
<evidence type="ECO:0000256" key="1">
    <source>
        <dbReference type="SAM" id="Phobius"/>
    </source>
</evidence>
<evidence type="ECO:0000313" key="2">
    <source>
        <dbReference type="EMBL" id="SDN07657.1"/>
    </source>
</evidence>
<keyword evidence="1" id="KW-1133">Transmembrane helix</keyword>
<keyword evidence="3" id="KW-1185">Reference proteome</keyword>
<sequence length="156" mass="15855">MVARPAPVRWGLILLVVGLVGLGAALVVWGLPLVTGTSSGDLAPTRRVPATVVEPVACGGKARDGIEIRVDGLPMRAKLDACGSREGEQLEVEVPQKLPANTENLVVQVVGTGQAGSGLGQRLRAVLCTVAGVAGAIYALLLAGHGRRRSAAGQPA</sequence>
<dbReference type="AlphaFoldDB" id="A0A1G9YF29"/>
<dbReference type="OrthoDB" id="5189203at2"/>
<dbReference type="Proteomes" id="UP000183376">
    <property type="component" value="Chromosome I"/>
</dbReference>
<name>A0A1G9YF29_ALLAB</name>
<feature type="transmembrane region" description="Helical" evidence="1">
    <location>
        <begin position="12"/>
        <end position="31"/>
    </location>
</feature>
<reference evidence="2 3" key="1">
    <citation type="submission" date="2016-10" db="EMBL/GenBank/DDBJ databases">
        <authorList>
            <person name="de Groot N.N."/>
        </authorList>
    </citation>
    <scope>NUCLEOTIDE SEQUENCE [LARGE SCALE GENOMIC DNA]</scope>
    <source>
        <strain evidence="2 3">DSM 44149</strain>
    </source>
</reference>
<protein>
    <submittedName>
        <fullName evidence="2">Uncharacterized protein</fullName>
    </submittedName>
</protein>
<keyword evidence="1" id="KW-0472">Membrane</keyword>
<organism evidence="2 3">
    <name type="scientific">Allokutzneria albata</name>
    <name type="common">Kibdelosporangium albatum</name>
    <dbReference type="NCBI Taxonomy" id="211114"/>
    <lineage>
        <taxon>Bacteria</taxon>
        <taxon>Bacillati</taxon>
        <taxon>Actinomycetota</taxon>
        <taxon>Actinomycetes</taxon>
        <taxon>Pseudonocardiales</taxon>
        <taxon>Pseudonocardiaceae</taxon>
        <taxon>Allokutzneria</taxon>
    </lineage>
</organism>
<keyword evidence="1" id="KW-0812">Transmembrane</keyword>
<evidence type="ECO:0000313" key="3">
    <source>
        <dbReference type="Proteomes" id="UP000183376"/>
    </source>
</evidence>
<dbReference type="RefSeq" id="WP_030427746.1">
    <property type="nucleotide sequence ID" value="NZ_JOEF01000002.1"/>
</dbReference>
<accession>A0A1G9YF29</accession>
<feature type="transmembrane region" description="Helical" evidence="1">
    <location>
        <begin position="123"/>
        <end position="143"/>
    </location>
</feature>